<reference evidence="1 2" key="1">
    <citation type="submission" date="2019-09" db="EMBL/GenBank/DDBJ databases">
        <authorList>
            <person name="Ou C."/>
        </authorList>
    </citation>
    <scope>NUCLEOTIDE SEQUENCE [LARGE SCALE GENOMIC DNA]</scope>
    <source>
        <strain evidence="1">S2</strain>
        <tissue evidence="1">Leaf</tissue>
    </source>
</reference>
<gene>
    <name evidence="1" type="ORF">D8674_031053</name>
</gene>
<dbReference type="AlphaFoldDB" id="A0A5N5EYN2"/>
<dbReference type="EMBL" id="SMOL01000781">
    <property type="protein sequence ID" value="KAB2595603.1"/>
    <property type="molecule type" value="Genomic_DNA"/>
</dbReference>
<name>A0A5N5EYN2_9ROSA</name>
<keyword evidence="2" id="KW-1185">Reference proteome</keyword>
<evidence type="ECO:0000313" key="2">
    <source>
        <dbReference type="Proteomes" id="UP000327157"/>
    </source>
</evidence>
<proteinExistence type="predicted"/>
<reference evidence="1 2" key="3">
    <citation type="submission" date="2019-11" db="EMBL/GenBank/DDBJ databases">
        <title>A de novo genome assembly of a pear dwarfing rootstock.</title>
        <authorList>
            <person name="Wang F."/>
            <person name="Wang J."/>
            <person name="Li S."/>
            <person name="Zhang Y."/>
            <person name="Fang M."/>
            <person name="Ma L."/>
            <person name="Zhao Y."/>
            <person name="Jiang S."/>
        </authorList>
    </citation>
    <scope>NUCLEOTIDE SEQUENCE [LARGE SCALE GENOMIC DNA]</scope>
    <source>
        <strain evidence="1">S2</strain>
        <tissue evidence="1">Leaf</tissue>
    </source>
</reference>
<reference evidence="2" key="2">
    <citation type="submission" date="2019-10" db="EMBL/GenBank/DDBJ databases">
        <title>A de novo genome assembly of a pear dwarfing rootstock.</title>
        <authorList>
            <person name="Wang F."/>
            <person name="Wang J."/>
            <person name="Li S."/>
            <person name="Zhang Y."/>
            <person name="Fang M."/>
            <person name="Ma L."/>
            <person name="Zhao Y."/>
            <person name="Jiang S."/>
        </authorList>
    </citation>
    <scope>NUCLEOTIDE SEQUENCE [LARGE SCALE GENOMIC DNA]</scope>
</reference>
<comment type="caution">
    <text evidence="1">The sequence shown here is derived from an EMBL/GenBank/DDBJ whole genome shotgun (WGS) entry which is preliminary data.</text>
</comment>
<accession>A0A5N5EYN2</accession>
<organism evidence="1 2">
    <name type="scientific">Pyrus ussuriensis x Pyrus communis</name>
    <dbReference type="NCBI Taxonomy" id="2448454"/>
    <lineage>
        <taxon>Eukaryota</taxon>
        <taxon>Viridiplantae</taxon>
        <taxon>Streptophyta</taxon>
        <taxon>Embryophyta</taxon>
        <taxon>Tracheophyta</taxon>
        <taxon>Spermatophyta</taxon>
        <taxon>Magnoliopsida</taxon>
        <taxon>eudicotyledons</taxon>
        <taxon>Gunneridae</taxon>
        <taxon>Pentapetalae</taxon>
        <taxon>rosids</taxon>
        <taxon>fabids</taxon>
        <taxon>Rosales</taxon>
        <taxon>Rosaceae</taxon>
        <taxon>Amygdaloideae</taxon>
        <taxon>Maleae</taxon>
        <taxon>Pyrus</taxon>
    </lineage>
</organism>
<evidence type="ECO:0000313" key="1">
    <source>
        <dbReference type="EMBL" id="KAB2595603.1"/>
    </source>
</evidence>
<protein>
    <submittedName>
        <fullName evidence="1">Ion channel POLLUX-like 2</fullName>
    </submittedName>
</protein>
<sequence>MTYMSKFKHETEGFNAKFHRWYNIEPPPLLRSPKANPTSSFSSIDSTTLLENIYQVCGRLDYETRVVEYWNHKQMTEEKGLVDLNSKVNETLYRASKQKMKVDTSGERISFLNFELSQKRHKHIELYKRSQEENA</sequence>
<dbReference type="Proteomes" id="UP000327157">
    <property type="component" value="Chromosome 7"/>
</dbReference>